<dbReference type="InterPro" id="IPR027417">
    <property type="entry name" value="P-loop_NTPase"/>
</dbReference>
<dbReference type="InterPro" id="IPR010624">
    <property type="entry name" value="KaiC_dom"/>
</dbReference>
<gene>
    <name evidence="8" type="ordered locus">Hoch_6728</name>
</gene>
<evidence type="ECO:0000313" key="9">
    <source>
        <dbReference type="Proteomes" id="UP000001880"/>
    </source>
</evidence>
<dbReference type="HOGENOM" id="CLU_023669_4_1_7"/>
<accession>D0LT56</accession>
<feature type="domain" description="KaiC" evidence="7">
    <location>
        <begin position="4"/>
        <end position="246"/>
    </location>
</feature>
<feature type="domain" description="KaiC" evidence="7">
    <location>
        <begin position="250"/>
        <end position="474"/>
    </location>
</feature>
<dbReference type="PIRSF" id="PIRSF039117">
    <property type="entry name" value="KaiC"/>
    <property type="match status" value="1"/>
</dbReference>
<dbReference type="GO" id="GO:0016787">
    <property type="term" value="F:hydrolase activity"/>
    <property type="evidence" value="ECO:0007669"/>
    <property type="project" value="UniProtKB-KW"/>
</dbReference>
<dbReference type="EMBL" id="CP001804">
    <property type="protein sequence ID" value="ACY19192.1"/>
    <property type="molecule type" value="Genomic_DNA"/>
</dbReference>
<keyword evidence="4" id="KW-0677">Repeat</keyword>
<dbReference type="Gene3D" id="3.40.50.300">
    <property type="entry name" value="P-loop containing nucleotide triphosphate hydrolases"/>
    <property type="match status" value="2"/>
</dbReference>
<dbReference type="SMART" id="SM00382">
    <property type="entry name" value="AAA"/>
    <property type="match status" value="2"/>
</dbReference>
<evidence type="ECO:0000256" key="2">
    <source>
        <dbReference type="ARBA" id="ARBA00022553"/>
    </source>
</evidence>
<evidence type="ECO:0000256" key="1">
    <source>
        <dbReference type="ARBA" id="ARBA00012513"/>
    </source>
</evidence>
<keyword evidence="5" id="KW-0418">Kinase</keyword>
<keyword evidence="9" id="KW-1185">Reference proteome</keyword>
<evidence type="ECO:0000259" key="7">
    <source>
        <dbReference type="PROSITE" id="PS51146"/>
    </source>
</evidence>
<dbReference type="SUPFAM" id="SSF52540">
    <property type="entry name" value="P-loop containing nucleoside triphosphate hydrolases"/>
    <property type="match status" value="2"/>
</dbReference>
<dbReference type="EC" id="2.7.11.1" evidence="1"/>
<proteinExistence type="predicted"/>
<evidence type="ECO:0000256" key="6">
    <source>
        <dbReference type="ARBA" id="ARBA00022801"/>
    </source>
</evidence>
<dbReference type="InterPro" id="IPR030665">
    <property type="entry name" value="KaiC"/>
</dbReference>
<dbReference type="eggNOG" id="COG0467">
    <property type="taxonomic scope" value="Bacteria"/>
</dbReference>
<reference evidence="8 9" key="1">
    <citation type="journal article" date="2010" name="Stand. Genomic Sci.">
        <title>Complete genome sequence of Haliangium ochraceum type strain (SMP-2).</title>
        <authorList>
            <consortium name="US DOE Joint Genome Institute (JGI-PGF)"/>
            <person name="Ivanova N."/>
            <person name="Daum C."/>
            <person name="Lang E."/>
            <person name="Abt B."/>
            <person name="Kopitz M."/>
            <person name="Saunders E."/>
            <person name="Lapidus A."/>
            <person name="Lucas S."/>
            <person name="Glavina Del Rio T."/>
            <person name="Nolan M."/>
            <person name="Tice H."/>
            <person name="Copeland A."/>
            <person name="Cheng J.F."/>
            <person name="Chen F."/>
            <person name="Bruce D."/>
            <person name="Goodwin L."/>
            <person name="Pitluck S."/>
            <person name="Mavromatis K."/>
            <person name="Pati A."/>
            <person name="Mikhailova N."/>
            <person name="Chen A."/>
            <person name="Palaniappan K."/>
            <person name="Land M."/>
            <person name="Hauser L."/>
            <person name="Chang Y.J."/>
            <person name="Jeffries C.D."/>
            <person name="Detter J.C."/>
            <person name="Brettin T."/>
            <person name="Rohde M."/>
            <person name="Goker M."/>
            <person name="Bristow J."/>
            <person name="Markowitz V."/>
            <person name="Eisen J.A."/>
            <person name="Hugenholtz P."/>
            <person name="Kyrpides N.C."/>
            <person name="Klenk H.P."/>
        </authorList>
    </citation>
    <scope>NUCLEOTIDE SEQUENCE [LARGE SCALE GENOMIC DNA]</scope>
    <source>
        <strain evidence="9">DSM 14365 / CIP 107738 / JCM 11303 / AJ 13395 / SMP-2</strain>
    </source>
</reference>
<dbReference type="InterPro" id="IPR051347">
    <property type="entry name" value="Circadian_clock_KaiC-rel"/>
</dbReference>
<sequence>MPIPKYATEVPGLDDLLDGGLPRGRATLLAGRSGTGKTMMSLQIACNLARRGVRCVFATIEENPRDLLRAGDELGFDSSRLANEGDCLHIVDLVQVPSAPVLVSGDFDLSGLASRLVFEAHEQNAEIIILDSITALLSPVEKPRALRHLFFQLCVAALEDGRSFLVTAEADVDYGPITRLGMEDYVCDAVVILRNVVDGKRRRRSVEVHKYRRSKHLKGEYPCALTEEGFSVFPLDASSETEIKDVQRMERFSCGTKGLDEMTGGGWLRDSIVLVRGPTGSGKTILSGMYACAGAARDERVFYYGFEETESMLLRNYQALGLPVKKYVDEGKIRLIARFPEATSPEDMIIELRSVLDQHKPTLIVIDSISAIEHVTSYDSFRQFIVGITSALRHHGRSALLTQSAAIELSIDSQAPYLSTLADAILMLGYDIRKDGLERHAQVLKMRGSAHSSAARALTIGRGGLQVASDPHED</sequence>
<protein>
    <recommendedName>
        <fullName evidence="1">non-specific serine/threonine protein kinase</fullName>
        <ecNumber evidence="1">2.7.11.1</ecNumber>
    </recommendedName>
</protein>
<organism evidence="8 9">
    <name type="scientific">Haliangium ochraceum (strain DSM 14365 / JCM 11303 / SMP-2)</name>
    <dbReference type="NCBI Taxonomy" id="502025"/>
    <lineage>
        <taxon>Bacteria</taxon>
        <taxon>Pseudomonadati</taxon>
        <taxon>Myxococcota</taxon>
        <taxon>Polyangia</taxon>
        <taxon>Haliangiales</taxon>
        <taxon>Kofleriaceae</taxon>
        <taxon>Haliangium</taxon>
    </lineage>
</organism>
<keyword evidence="2" id="KW-0597">Phosphoprotein</keyword>
<dbReference type="PANTHER" id="PTHR42926">
    <property type="match status" value="1"/>
</dbReference>
<dbReference type="InterPro" id="IPR003593">
    <property type="entry name" value="AAA+_ATPase"/>
</dbReference>
<dbReference type="KEGG" id="hoh:Hoch_6728"/>
<dbReference type="AlphaFoldDB" id="D0LT56"/>
<dbReference type="InterPro" id="IPR014774">
    <property type="entry name" value="KaiC-like_dom"/>
</dbReference>
<dbReference type="STRING" id="502025.Hoch_6728"/>
<evidence type="ECO:0000256" key="4">
    <source>
        <dbReference type="ARBA" id="ARBA00022737"/>
    </source>
</evidence>
<dbReference type="PANTHER" id="PTHR42926:SF1">
    <property type="entry name" value="CIRCADIAN CLOCK OSCILLATOR PROTEIN KAIC 1"/>
    <property type="match status" value="1"/>
</dbReference>
<evidence type="ECO:0000256" key="5">
    <source>
        <dbReference type="ARBA" id="ARBA00022777"/>
    </source>
</evidence>
<dbReference type="GO" id="GO:0004674">
    <property type="term" value="F:protein serine/threonine kinase activity"/>
    <property type="evidence" value="ECO:0007669"/>
    <property type="project" value="UniProtKB-EC"/>
</dbReference>
<dbReference type="Proteomes" id="UP000001880">
    <property type="component" value="Chromosome"/>
</dbReference>
<dbReference type="GO" id="GO:0005524">
    <property type="term" value="F:ATP binding"/>
    <property type="evidence" value="ECO:0007669"/>
    <property type="project" value="InterPro"/>
</dbReference>
<dbReference type="RefSeq" id="WP_012831784.1">
    <property type="nucleotide sequence ID" value="NC_013440.1"/>
</dbReference>
<keyword evidence="3 8" id="KW-0808">Transferase</keyword>
<name>D0LT56_HALO1</name>
<evidence type="ECO:0000313" key="8">
    <source>
        <dbReference type="EMBL" id="ACY19192.1"/>
    </source>
</evidence>
<dbReference type="OrthoDB" id="9783783at2"/>
<keyword evidence="6" id="KW-0378">Hydrolase</keyword>
<dbReference type="PROSITE" id="PS51146">
    <property type="entry name" value="KAIC"/>
    <property type="match status" value="2"/>
</dbReference>
<dbReference type="Pfam" id="PF06745">
    <property type="entry name" value="ATPase"/>
    <property type="match status" value="2"/>
</dbReference>
<evidence type="ECO:0000256" key="3">
    <source>
        <dbReference type="ARBA" id="ARBA00022679"/>
    </source>
</evidence>